<evidence type="ECO:0000259" key="4">
    <source>
        <dbReference type="PROSITE" id="PS01031"/>
    </source>
</evidence>
<sequence>MKLDELKQGLSSFWDSMAEGWQHMRQSASTALTRFKPGEATSLPVKSDVDDAFFIPSGTWSMLGGDMFEDERRVVVRLEIPGLDKNDFVIDVQDGTLVVSGEKRFERESTEGRYRVLQCAYGSFRRAFPLSVAVLPEQAQASYKNGVLRVELPKASMEAPRKTSIKVE</sequence>
<dbReference type="Pfam" id="PF00011">
    <property type="entry name" value="HSP20"/>
    <property type="match status" value="1"/>
</dbReference>
<dbReference type="OrthoDB" id="9808910at2"/>
<dbReference type="PANTHER" id="PTHR46733">
    <property type="entry name" value="26.5 KDA HEAT SHOCK PROTEIN, MITOCHONDRIAL"/>
    <property type="match status" value="1"/>
</dbReference>
<proteinExistence type="inferred from homology"/>
<dbReference type="Proteomes" id="UP000265955">
    <property type="component" value="Unassembled WGS sequence"/>
</dbReference>
<evidence type="ECO:0000256" key="1">
    <source>
        <dbReference type="ARBA" id="ARBA00023016"/>
    </source>
</evidence>
<dbReference type="InterPro" id="IPR044587">
    <property type="entry name" value="HSP21-like"/>
</dbReference>
<dbReference type="PROSITE" id="PS01031">
    <property type="entry name" value="SHSP"/>
    <property type="match status" value="1"/>
</dbReference>
<evidence type="ECO:0000256" key="2">
    <source>
        <dbReference type="PROSITE-ProRule" id="PRU00285"/>
    </source>
</evidence>
<dbReference type="InterPro" id="IPR008978">
    <property type="entry name" value="HSP20-like_chaperone"/>
</dbReference>
<dbReference type="GO" id="GO:0009408">
    <property type="term" value="P:response to heat"/>
    <property type="evidence" value="ECO:0007669"/>
    <property type="project" value="InterPro"/>
</dbReference>
<accession>A0A3A3FP85</accession>
<dbReference type="InterPro" id="IPR002068">
    <property type="entry name" value="A-crystallin/Hsp20_dom"/>
</dbReference>
<dbReference type="AlphaFoldDB" id="A0A3A3FP85"/>
<feature type="domain" description="SHSP" evidence="4">
    <location>
        <begin position="54"/>
        <end position="168"/>
    </location>
</feature>
<protein>
    <submittedName>
        <fullName evidence="5">Hsp20/alpha crystallin family protein</fullName>
    </submittedName>
</protein>
<evidence type="ECO:0000256" key="3">
    <source>
        <dbReference type="RuleBase" id="RU003616"/>
    </source>
</evidence>
<evidence type="ECO:0000313" key="6">
    <source>
        <dbReference type="Proteomes" id="UP000265955"/>
    </source>
</evidence>
<evidence type="ECO:0000313" key="5">
    <source>
        <dbReference type="EMBL" id="RJF98027.1"/>
    </source>
</evidence>
<dbReference type="Gene3D" id="2.60.40.790">
    <property type="match status" value="1"/>
</dbReference>
<organism evidence="5 6">
    <name type="scientific">Noviherbaspirillum saxi</name>
    <dbReference type="NCBI Taxonomy" id="2320863"/>
    <lineage>
        <taxon>Bacteria</taxon>
        <taxon>Pseudomonadati</taxon>
        <taxon>Pseudomonadota</taxon>
        <taxon>Betaproteobacteria</taxon>
        <taxon>Burkholderiales</taxon>
        <taxon>Oxalobacteraceae</taxon>
        <taxon>Noviherbaspirillum</taxon>
    </lineage>
</organism>
<dbReference type="EMBL" id="QYUO01000001">
    <property type="protein sequence ID" value="RJF98027.1"/>
    <property type="molecule type" value="Genomic_DNA"/>
</dbReference>
<keyword evidence="6" id="KW-1185">Reference proteome</keyword>
<keyword evidence="1" id="KW-0346">Stress response</keyword>
<comment type="similarity">
    <text evidence="2 3">Belongs to the small heat shock protein (HSP20) family.</text>
</comment>
<reference evidence="6" key="1">
    <citation type="submission" date="2018-09" db="EMBL/GenBank/DDBJ databases">
        <authorList>
            <person name="Zhu H."/>
        </authorList>
    </citation>
    <scope>NUCLEOTIDE SEQUENCE [LARGE SCALE GENOMIC DNA]</scope>
    <source>
        <strain evidence="6">K1R23-30</strain>
    </source>
</reference>
<name>A0A3A3FP85_9BURK</name>
<dbReference type="RefSeq" id="WP_119767972.1">
    <property type="nucleotide sequence ID" value="NZ_QYUO01000001.1"/>
</dbReference>
<comment type="caution">
    <text evidence="5">The sequence shown here is derived from an EMBL/GenBank/DDBJ whole genome shotgun (WGS) entry which is preliminary data.</text>
</comment>
<gene>
    <name evidence="5" type="ORF">D3871_05495</name>
</gene>
<dbReference type="CDD" id="cd06464">
    <property type="entry name" value="ACD_sHsps-like"/>
    <property type="match status" value="1"/>
</dbReference>
<dbReference type="SUPFAM" id="SSF49764">
    <property type="entry name" value="HSP20-like chaperones"/>
    <property type="match status" value="1"/>
</dbReference>
<dbReference type="PANTHER" id="PTHR46733:SF4">
    <property type="entry name" value="HEAT SHOCK PROTEIN 21, CHLOROPLASTIC"/>
    <property type="match status" value="1"/>
</dbReference>